<comment type="subcellular location">
    <subcellularLocation>
        <location evidence="5">Cytoplasm</location>
    </subcellularLocation>
</comment>
<evidence type="ECO:0000256" key="5">
    <source>
        <dbReference type="HAMAP-Rule" id="MF_00821"/>
    </source>
</evidence>
<dbReference type="InterPro" id="IPR035958">
    <property type="entry name" value="SecB-like_sf"/>
</dbReference>
<dbReference type="SUPFAM" id="SSF54611">
    <property type="entry name" value="SecB-like"/>
    <property type="match status" value="1"/>
</dbReference>
<organism evidence="7 8">
    <name type="scientific">Alkalispirillum mobile</name>
    <dbReference type="NCBI Taxonomy" id="85925"/>
    <lineage>
        <taxon>Bacteria</taxon>
        <taxon>Pseudomonadati</taxon>
        <taxon>Pseudomonadota</taxon>
        <taxon>Gammaproteobacteria</taxon>
        <taxon>Chromatiales</taxon>
        <taxon>Ectothiorhodospiraceae</taxon>
        <taxon>Alkalispirillum</taxon>
    </lineage>
</organism>
<dbReference type="GO" id="GO:0015031">
    <property type="term" value="P:protein transport"/>
    <property type="evidence" value="ECO:0007669"/>
    <property type="project" value="UniProtKB-UniRule"/>
</dbReference>
<dbReference type="AlphaFoldDB" id="A0A498C192"/>
<name>A0A498C192_9GAMM</name>
<reference evidence="7 8" key="1">
    <citation type="submission" date="2018-10" db="EMBL/GenBank/DDBJ databases">
        <title>Genomic Encyclopedia of Type Strains, Phase IV (KMG-IV): sequencing the most valuable type-strain genomes for metagenomic binning, comparative biology and taxonomic classification.</title>
        <authorList>
            <person name="Goeker M."/>
        </authorList>
    </citation>
    <scope>NUCLEOTIDE SEQUENCE [LARGE SCALE GENOMIC DNA]</scope>
    <source>
        <strain evidence="7 8">DSM 12769</strain>
    </source>
</reference>
<dbReference type="Gene3D" id="3.10.420.10">
    <property type="entry name" value="SecB-like"/>
    <property type="match status" value="1"/>
</dbReference>
<dbReference type="PANTHER" id="PTHR36918:SF1">
    <property type="entry name" value="PROTEIN-EXPORT PROTEIN SECB"/>
    <property type="match status" value="1"/>
</dbReference>
<feature type="region of interest" description="Disordered" evidence="6">
    <location>
        <begin position="156"/>
        <end position="182"/>
    </location>
</feature>
<dbReference type="GO" id="GO:0051082">
    <property type="term" value="F:unfolded protein binding"/>
    <property type="evidence" value="ECO:0007669"/>
    <property type="project" value="InterPro"/>
</dbReference>
<comment type="subunit">
    <text evidence="5">Homotetramer, a dimer of dimers. One homotetramer interacts with 1 SecA dimer.</text>
</comment>
<dbReference type="Proteomes" id="UP000275461">
    <property type="component" value="Unassembled WGS sequence"/>
</dbReference>
<keyword evidence="4 5" id="KW-0811">Translocation</keyword>
<gene>
    <name evidence="5" type="primary">secB</name>
    <name evidence="7" type="ORF">DFR31_2053</name>
</gene>
<sequence>MAEEQPQGNGQGAAQGDKAQQQFQIAKLYLKDVSLETPNSPEVFTGEWKPQINVDLSSKTRSLQENHYEVALTVTVTAKQGEKTAYLCEVTQAGVFQISGFEDGARNGLLGAYCPAQLFPYVREQVNSLVTQGGFPAMMLQPVNFDALYQQRLAKAAEQRKAEQQGEQTAASQAQQGQGSQQ</sequence>
<comment type="caution">
    <text evidence="7">The sequence shown here is derived from an EMBL/GenBank/DDBJ whole genome shotgun (WGS) entry which is preliminary data.</text>
</comment>
<protein>
    <recommendedName>
        <fullName evidence="5">Protein-export protein SecB</fullName>
    </recommendedName>
</protein>
<dbReference type="GO" id="GO:0051262">
    <property type="term" value="P:protein tetramerization"/>
    <property type="evidence" value="ECO:0007669"/>
    <property type="project" value="InterPro"/>
</dbReference>
<dbReference type="NCBIfam" id="TIGR00809">
    <property type="entry name" value="secB"/>
    <property type="match status" value="1"/>
</dbReference>
<dbReference type="OrthoDB" id="9795145at2"/>
<keyword evidence="5" id="KW-0143">Chaperone</keyword>
<dbReference type="PANTHER" id="PTHR36918">
    <property type="match status" value="1"/>
</dbReference>
<dbReference type="NCBIfam" id="NF004393">
    <property type="entry name" value="PRK05751.1-4"/>
    <property type="match status" value="1"/>
</dbReference>
<comment type="function">
    <text evidence="5">One of the proteins required for the normal export of preproteins out of the cell cytoplasm. It is a molecular chaperone that binds to a subset of precursor proteins, maintaining them in a translocation-competent state. It also specifically binds to its receptor SecA.</text>
</comment>
<evidence type="ECO:0000256" key="3">
    <source>
        <dbReference type="ARBA" id="ARBA00022927"/>
    </source>
</evidence>
<keyword evidence="3 5" id="KW-0653">Protein transport</keyword>
<dbReference type="InterPro" id="IPR003708">
    <property type="entry name" value="SecB"/>
</dbReference>
<dbReference type="Pfam" id="PF02556">
    <property type="entry name" value="SecB"/>
    <property type="match status" value="1"/>
</dbReference>
<keyword evidence="8" id="KW-1185">Reference proteome</keyword>
<proteinExistence type="inferred from homology"/>
<comment type="similarity">
    <text evidence="1 5">Belongs to the SecB family.</text>
</comment>
<evidence type="ECO:0000256" key="6">
    <source>
        <dbReference type="SAM" id="MobiDB-lite"/>
    </source>
</evidence>
<keyword evidence="2 5" id="KW-0813">Transport</keyword>
<dbReference type="EMBL" id="RCDA01000003">
    <property type="protein sequence ID" value="RLK48176.1"/>
    <property type="molecule type" value="Genomic_DNA"/>
</dbReference>
<accession>A0A498C192</accession>
<dbReference type="PRINTS" id="PR01594">
    <property type="entry name" value="SECBCHAPRONE"/>
</dbReference>
<dbReference type="GO" id="GO:0005737">
    <property type="term" value="C:cytoplasm"/>
    <property type="evidence" value="ECO:0007669"/>
    <property type="project" value="UniProtKB-SubCell"/>
</dbReference>
<keyword evidence="5" id="KW-0963">Cytoplasm</keyword>
<dbReference type="HAMAP" id="MF_00821">
    <property type="entry name" value="SecB"/>
    <property type="match status" value="1"/>
</dbReference>
<dbReference type="RefSeq" id="WP_121442583.1">
    <property type="nucleotide sequence ID" value="NZ_RCDA01000003.1"/>
</dbReference>
<feature type="compositionally biased region" description="Low complexity" evidence="6">
    <location>
        <begin position="165"/>
        <end position="182"/>
    </location>
</feature>
<evidence type="ECO:0000313" key="8">
    <source>
        <dbReference type="Proteomes" id="UP000275461"/>
    </source>
</evidence>
<evidence type="ECO:0000313" key="7">
    <source>
        <dbReference type="EMBL" id="RLK48176.1"/>
    </source>
</evidence>
<evidence type="ECO:0000256" key="4">
    <source>
        <dbReference type="ARBA" id="ARBA00023010"/>
    </source>
</evidence>
<evidence type="ECO:0000256" key="2">
    <source>
        <dbReference type="ARBA" id="ARBA00022448"/>
    </source>
</evidence>
<evidence type="ECO:0000256" key="1">
    <source>
        <dbReference type="ARBA" id="ARBA00009990"/>
    </source>
</evidence>
<dbReference type="GO" id="GO:0006457">
    <property type="term" value="P:protein folding"/>
    <property type="evidence" value="ECO:0007669"/>
    <property type="project" value="UniProtKB-UniRule"/>
</dbReference>